<reference evidence="1 2" key="1">
    <citation type="submission" date="2018-11" db="EMBL/GenBank/DDBJ databases">
        <title>Genome assembly of Steccherinum ochraceum LE-BIN_3174, the white-rot fungus of the Steccherinaceae family (The Residual Polyporoid clade, Polyporales, Basidiomycota).</title>
        <authorList>
            <person name="Fedorova T.V."/>
            <person name="Glazunova O.A."/>
            <person name="Landesman E.O."/>
            <person name="Moiseenko K.V."/>
            <person name="Psurtseva N.V."/>
            <person name="Savinova O.S."/>
            <person name="Shakhova N.V."/>
            <person name="Tyazhelova T.V."/>
            <person name="Vasina D.V."/>
        </authorList>
    </citation>
    <scope>NUCLEOTIDE SEQUENCE [LARGE SCALE GENOMIC DNA]</scope>
    <source>
        <strain evidence="1 2">LE-BIN_3174</strain>
    </source>
</reference>
<dbReference type="AlphaFoldDB" id="A0A4R0REB2"/>
<evidence type="ECO:0008006" key="3">
    <source>
        <dbReference type="Google" id="ProtNLM"/>
    </source>
</evidence>
<organism evidence="1 2">
    <name type="scientific">Steccherinum ochraceum</name>
    <dbReference type="NCBI Taxonomy" id="92696"/>
    <lineage>
        <taxon>Eukaryota</taxon>
        <taxon>Fungi</taxon>
        <taxon>Dikarya</taxon>
        <taxon>Basidiomycota</taxon>
        <taxon>Agaricomycotina</taxon>
        <taxon>Agaricomycetes</taxon>
        <taxon>Polyporales</taxon>
        <taxon>Steccherinaceae</taxon>
        <taxon>Steccherinum</taxon>
    </lineage>
</organism>
<name>A0A4R0REB2_9APHY</name>
<dbReference type="Proteomes" id="UP000292702">
    <property type="component" value="Unassembled WGS sequence"/>
</dbReference>
<sequence length="406" mass="46665">MAEPTTDCTTILPKELWDRCIDVLERDPSSLSALTRTCRTFHPRSRYLLYKLFRLDLRREKTLNEFLTAIRDDDPRLATYVRILQLGQYSLDGKHPWHYRVPVALCASTTNLYTLIMHNLRVFHPDFLNYVTLFRGVGSLELHNGIFDRFTDLVRMLLKFRNLESLTLRYVSWYGIKGLKQLIGPSLSKGFKLRSLSVATLSFWNDDLVDLVDWLLTTPTTNALESLHATCPGTENCIALGRLIASCTSSLRQLEIVVEEDIYSTFKPEEHINSLNSIVITENIYITRLRLQHVHVSYIPSLLTFLANAPPQIEQLYLNIRGPAALLSAASFGELDTLIATSVTFQRVRKAGVMIQRGQLSRDTYATESWLYDVVDKIAVQAWFPKLHEKGILAEFNLYKMWHGRH</sequence>
<gene>
    <name evidence="1" type="ORF">EIP91_001296</name>
</gene>
<accession>A0A4R0REB2</accession>
<dbReference type="SUPFAM" id="SSF52047">
    <property type="entry name" value="RNI-like"/>
    <property type="match status" value="1"/>
</dbReference>
<evidence type="ECO:0000313" key="2">
    <source>
        <dbReference type="Proteomes" id="UP000292702"/>
    </source>
</evidence>
<proteinExistence type="predicted"/>
<comment type="caution">
    <text evidence="1">The sequence shown here is derived from an EMBL/GenBank/DDBJ whole genome shotgun (WGS) entry which is preliminary data.</text>
</comment>
<keyword evidence="2" id="KW-1185">Reference proteome</keyword>
<dbReference type="EMBL" id="RWJN01000132">
    <property type="protein sequence ID" value="TCD66520.1"/>
    <property type="molecule type" value="Genomic_DNA"/>
</dbReference>
<evidence type="ECO:0000313" key="1">
    <source>
        <dbReference type="EMBL" id="TCD66520.1"/>
    </source>
</evidence>
<protein>
    <recommendedName>
        <fullName evidence="3">F-box domain-containing protein</fullName>
    </recommendedName>
</protein>